<keyword evidence="2" id="KW-1185">Reference proteome</keyword>
<sequence length="69" mass="8459">MFYNNNSQINECYTYYNNAYERQIDIGSSNTKIYYFVNEYKVFQIYKKSTVIPTYSQTKKLINDVYYKK</sequence>
<evidence type="ECO:0000313" key="2">
    <source>
        <dbReference type="Proteomes" id="UP000266673"/>
    </source>
</evidence>
<dbReference type="Proteomes" id="UP000266673">
    <property type="component" value="Unassembled WGS sequence"/>
</dbReference>
<gene>
    <name evidence="1" type="ORF">C2G38_2126927</name>
</gene>
<reference evidence="1 2" key="1">
    <citation type="submission" date="2018-06" db="EMBL/GenBank/DDBJ databases">
        <title>Comparative genomics reveals the genomic features of Rhizophagus irregularis, R. cerebriforme, R. diaphanum and Gigaspora rosea, and their symbiotic lifestyle signature.</title>
        <authorList>
            <person name="Morin E."/>
            <person name="San Clemente H."/>
            <person name="Chen E.C.H."/>
            <person name="De La Providencia I."/>
            <person name="Hainaut M."/>
            <person name="Kuo A."/>
            <person name="Kohler A."/>
            <person name="Murat C."/>
            <person name="Tang N."/>
            <person name="Roy S."/>
            <person name="Loubradou J."/>
            <person name="Henrissat B."/>
            <person name="Grigoriev I.V."/>
            <person name="Corradi N."/>
            <person name="Roux C."/>
            <person name="Martin F.M."/>
        </authorList>
    </citation>
    <scope>NUCLEOTIDE SEQUENCE [LARGE SCALE GENOMIC DNA]</scope>
    <source>
        <strain evidence="1 2">DAOM 194757</strain>
    </source>
</reference>
<accession>A0A397U2R2</accession>
<proteinExistence type="predicted"/>
<dbReference type="AlphaFoldDB" id="A0A397U2R2"/>
<dbReference type="OrthoDB" id="25620at2759"/>
<organism evidence="1 2">
    <name type="scientific">Gigaspora rosea</name>
    <dbReference type="NCBI Taxonomy" id="44941"/>
    <lineage>
        <taxon>Eukaryota</taxon>
        <taxon>Fungi</taxon>
        <taxon>Fungi incertae sedis</taxon>
        <taxon>Mucoromycota</taxon>
        <taxon>Glomeromycotina</taxon>
        <taxon>Glomeromycetes</taxon>
        <taxon>Diversisporales</taxon>
        <taxon>Gigasporaceae</taxon>
        <taxon>Gigaspora</taxon>
    </lineage>
</organism>
<name>A0A397U2R2_9GLOM</name>
<protein>
    <submittedName>
        <fullName evidence="1">Uncharacterized protein</fullName>
    </submittedName>
</protein>
<dbReference type="EMBL" id="QKWP01002975">
    <property type="protein sequence ID" value="RIB01713.1"/>
    <property type="molecule type" value="Genomic_DNA"/>
</dbReference>
<comment type="caution">
    <text evidence="1">The sequence shown here is derived from an EMBL/GenBank/DDBJ whole genome shotgun (WGS) entry which is preliminary data.</text>
</comment>
<evidence type="ECO:0000313" key="1">
    <source>
        <dbReference type="EMBL" id="RIB01713.1"/>
    </source>
</evidence>